<dbReference type="EMBL" id="JADEXQ010000020">
    <property type="protein sequence ID" value="MBE9029669.1"/>
    <property type="molecule type" value="Genomic_DNA"/>
</dbReference>
<gene>
    <name evidence="2" type="ORF">IQ266_07995</name>
</gene>
<dbReference type="PANTHER" id="PTHR36833">
    <property type="entry name" value="SLR0610 PROTEIN-RELATED"/>
    <property type="match status" value="1"/>
</dbReference>
<feature type="transmembrane region" description="Helical" evidence="1">
    <location>
        <begin position="239"/>
        <end position="260"/>
    </location>
</feature>
<keyword evidence="1" id="KW-0812">Transmembrane</keyword>
<evidence type="ECO:0000313" key="3">
    <source>
        <dbReference type="Proteomes" id="UP000625316"/>
    </source>
</evidence>
<feature type="transmembrane region" description="Helical" evidence="1">
    <location>
        <begin position="119"/>
        <end position="139"/>
    </location>
</feature>
<dbReference type="Pfam" id="PF06182">
    <property type="entry name" value="ABC2_membrane_6"/>
    <property type="match status" value="1"/>
</dbReference>
<dbReference type="AlphaFoldDB" id="A0A928VPC8"/>
<sequence>MQRNLQRYFKLIHLFWSTSIAAEMEYRLNFVIATITSLGYQIGSLFTLSLFYQSDTGFPGWTIYESMVVLGTFTILQGFSATFLAPNLNQIVKQVEQGTLDFVLLKPVSSQFWLSTHRFSPWGIPDFLFGGGIIAYASYKVTQELGTDASRLPLSYLQSLVPLGFGFIILYSLWFILGATSIWFTKIYNVTEVLRGLLQAGRNPIAAYPPAYRFFFQFVVPVIFLTTTPAETLLNRASSGWLLGSGLLAIGLLAFSNWFWRFALRSYTSASS</sequence>
<feature type="transmembrane region" description="Helical" evidence="1">
    <location>
        <begin position="63"/>
        <end position="85"/>
    </location>
</feature>
<feature type="transmembrane region" description="Helical" evidence="1">
    <location>
        <begin position="28"/>
        <end position="51"/>
    </location>
</feature>
<proteinExistence type="predicted"/>
<accession>A0A928VPC8</accession>
<evidence type="ECO:0000313" key="2">
    <source>
        <dbReference type="EMBL" id="MBE9029669.1"/>
    </source>
</evidence>
<evidence type="ECO:0000256" key="1">
    <source>
        <dbReference type="SAM" id="Phobius"/>
    </source>
</evidence>
<keyword evidence="3" id="KW-1185">Reference proteome</keyword>
<dbReference type="PANTHER" id="PTHR36833:SF2">
    <property type="entry name" value="SLR0610 PROTEIN"/>
    <property type="match status" value="1"/>
</dbReference>
<name>A0A928VPC8_9CYAN</name>
<feature type="transmembrane region" description="Helical" evidence="1">
    <location>
        <begin position="159"/>
        <end position="184"/>
    </location>
</feature>
<keyword evidence="1" id="KW-0472">Membrane</keyword>
<dbReference type="RefSeq" id="WP_264324486.1">
    <property type="nucleotide sequence ID" value="NZ_JADEXQ010000020.1"/>
</dbReference>
<comment type="caution">
    <text evidence="2">The sequence shown here is derived from an EMBL/GenBank/DDBJ whole genome shotgun (WGS) entry which is preliminary data.</text>
</comment>
<protein>
    <submittedName>
        <fullName evidence="2">ABC-2 family transporter protein</fullName>
    </submittedName>
</protein>
<feature type="transmembrane region" description="Helical" evidence="1">
    <location>
        <begin position="205"/>
        <end position="227"/>
    </location>
</feature>
<dbReference type="InterPro" id="IPR010390">
    <property type="entry name" value="ABC-2_transporter-like"/>
</dbReference>
<organism evidence="2 3">
    <name type="scientific">Romeriopsis navalis LEGE 11480</name>
    <dbReference type="NCBI Taxonomy" id="2777977"/>
    <lineage>
        <taxon>Bacteria</taxon>
        <taxon>Bacillati</taxon>
        <taxon>Cyanobacteriota</taxon>
        <taxon>Cyanophyceae</taxon>
        <taxon>Leptolyngbyales</taxon>
        <taxon>Leptolyngbyaceae</taxon>
        <taxon>Romeriopsis</taxon>
        <taxon>Romeriopsis navalis</taxon>
    </lineage>
</organism>
<reference evidence="2" key="1">
    <citation type="submission" date="2020-10" db="EMBL/GenBank/DDBJ databases">
        <authorList>
            <person name="Castelo-Branco R."/>
            <person name="Eusebio N."/>
            <person name="Adriana R."/>
            <person name="Vieira A."/>
            <person name="Brugerolle De Fraissinette N."/>
            <person name="Rezende De Castro R."/>
            <person name="Schneider M.P."/>
            <person name="Vasconcelos V."/>
            <person name="Leao P.N."/>
        </authorList>
    </citation>
    <scope>NUCLEOTIDE SEQUENCE</scope>
    <source>
        <strain evidence="2">LEGE 11480</strain>
    </source>
</reference>
<dbReference type="Proteomes" id="UP000625316">
    <property type="component" value="Unassembled WGS sequence"/>
</dbReference>
<keyword evidence="1" id="KW-1133">Transmembrane helix</keyword>